<evidence type="ECO:0000256" key="7">
    <source>
        <dbReference type="ARBA" id="ARBA00022840"/>
    </source>
</evidence>
<evidence type="ECO:0000256" key="4">
    <source>
        <dbReference type="ARBA" id="ARBA00022679"/>
    </source>
</evidence>
<reference evidence="13 14" key="1">
    <citation type="submission" date="2010-03" db="EMBL/GenBank/DDBJ databases">
        <title>Complete sequence of Sideroxydans lithotrophicus ES-1.</title>
        <authorList>
            <consortium name="US DOE Joint Genome Institute"/>
            <person name="Lucas S."/>
            <person name="Copeland A."/>
            <person name="Lapidus A."/>
            <person name="Cheng J.-F."/>
            <person name="Bruce D."/>
            <person name="Goodwin L."/>
            <person name="Pitluck S."/>
            <person name="Munk A.C."/>
            <person name="Detter J.C."/>
            <person name="Han C."/>
            <person name="Tapia R."/>
            <person name="Larimer F."/>
            <person name="Land M."/>
            <person name="Hauser L."/>
            <person name="Kyrpides N."/>
            <person name="Ivanova N."/>
            <person name="Emerson D."/>
            <person name="Woyke T."/>
        </authorList>
    </citation>
    <scope>NUCLEOTIDE SEQUENCE [LARGE SCALE GENOMIC DNA]</scope>
    <source>
        <strain evidence="13 14">ES-1</strain>
    </source>
</reference>
<dbReference type="Pfam" id="PF00288">
    <property type="entry name" value="GHMP_kinases_N"/>
    <property type="match status" value="1"/>
</dbReference>
<evidence type="ECO:0000256" key="8">
    <source>
        <dbReference type="ARBA" id="ARBA00023229"/>
    </source>
</evidence>
<dbReference type="KEGG" id="slt:Slit_2355"/>
<dbReference type="NCBIfam" id="NF011202">
    <property type="entry name" value="PRK14608.1"/>
    <property type="match status" value="1"/>
</dbReference>
<dbReference type="Proteomes" id="UP000001625">
    <property type="component" value="Chromosome"/>
</dbReference>
<evidence type="ECO:0000313" key="14">
    <source>
        <dbReference type="Proteomes" id="UP000001625"/>
    </source>
</evidence>
<evidence type="ECO:0000256" key="2">
    <source>
        <dbReference type="ARBA" id="ARBA00012052"/>
    </source>
</evidence>
<keyword evidence="5 10" id="KW-0547">Nucleotide-binding</keyword>
<dbReference type="Gene3D" id="3.30.230.10">
    <property type="match status" value="1"/>
</dbReference>
<protein>
    <recommendedName>
        <fullName evidence="3 10">4-diphosphocytidyl-2-C-methyl-D-erythritol kinase</fullName>
        <shortName evidence="10">CMK</shortName>
        <ecNumber evidence="2 10">2.7.1.148</ecNumber>
    </recommendedName>
    <alternativeName>
        <fullName evidence="9 10">4-(cytidine-5'-diphospho)-2-C-methyl-D-erythritol kinase</fullName>
    </alternativeName>
</protein>
<gene>
    <name evidence="10" type="primary">ispE</name>
    <name evidence="13" type="ordered locus">Slit_2355</name>
</gene>
<comment type="pathway">
    <text evidence="10">Isoprenoid biosynthesis; isopentenyl diphosphate biosynthesis via DXP pathway; isopentenyl diphosphate from 1-deoxy-D-xylulose 5-phosphate: step 3/6.</text>
</comment>
<dbReference type="PANTHER" id="PTHR43527">
    <property type="entry name" value="4-DIPHOSPHOCYTIDYL-2-C-METHYL-D-ERYTHRITOL KINASE, CHLOROPLASTIC"/>
    <property type="match status" value="1"/>
</dbReference>
<proteinExistence type="inferred from homology"/>
<dbReference type="eggNOG" id="COG1947">
    <property type="taxonomic scope" value="Bacteria"/>
</dbReference>
<dbReference type="EC" id="2.7.1.148" evidence="2 10"/>
<dbReference type="NCBIfam" id="TIGR00154">
    <property type="entry name" value="ispE"/>
    <property type="match status" value="1"/>
</dbReference>
<dbReference type="SUPFAM" id="SSF54211">
    <property type="entry name" value="Ribosomal protein S5 domain 2-like"/>
    <property type="match status" value="1"/>
</dbReference>
<evidence type="ECO:0000259" key="12">
    <source>
        <dbReference type="Pfam" id="PF08544"/>
    </source>
</evidence>
<dbReference type="GO" id="GO:0016114">
    <property type="term" value="P:terpenoid biosynthetic process"/>
    <property type="evidence" value="ECO:0007669"/>
    <property type="project" value="UniProtKB-UniRule"/>
</dbReference>
<comment type="function">
    <text evidence="10">Catalyzes the phosphorylation of the position 2 hydroxy group of 4-diphosphocytidyl-2C-methyl-D-erythritol.</text>
</comment>
<evidence type="ECO:0000256" key="1">
    <source>
        <dbReference type="ARBA" id="ARBA00009684"/>
    </source>
</evidence>
<keyword evidence="6 10" id="KW-0418">Kinase</keyword>
<dbReference type="Pfam" id="PF08544">
    <property type="entry name" value="GHMP_kinases_C"/>
    <property type="match status" value="1"/>
</dbReference>
<keyword evidence="14" id="KW-1185">Reference proteome</keyword>
<dbReference type="UniPathway" id="UPA00056">
    <property type="reaction ID" value="UER00094"/>
</dbReference>
<dbReference type="InterPro" id="IPR020568">
    <property type="entry name" value="Ribosomal_Su5_D2-typ_SF"/>
</dbReference>
<dbReference type="InterPro" id="IPR014721">
    <property type="entry name" value="Ribsml_uS5_D2-typ_fold_subgr"/>
</dbReference>
<keyword evidence="8 10" id="KW-0414">Isoprene biosynthesis</keyword>
<dbReference type="HAMAP" id="MF_00061">
    <property type="entry name" value="IspE"/>
    <property type="match status" value="1"/>
</dbReference>
<evidence type="ECO:0000256" key="6">
    <source>
        <dbReference type="ARBA" id="ARBA00022777"/>
    </source>
</evidence>
<accession>D5CLY7</accession>
<feature type="active site" evidence="10">
    <location>
        <position position="11"/>
    </location>
</feature>
<evidence type="ECO:0000313" key="13">
    <source>
        <dbReference type="EMBL" id="ADE12582.1"/>
    </source>
</evidence>
<feature type="domain" description="GHMP kinase N-terminal" evidence="11">
    <location>
        <begin position="67"/>
        <end position="143"/>
    </location>
</feature>
<feature type="active site" evidence="10">
    <location>
        <position position="136"/>
    </location>
</feature>
<evidence type="ECO:0000256" key="9">
    <source>
        <dbReference type="ARBA" id="ARBA00032554"/>
    </source>
</evidence>
<dbReference type="GO" id="GO:0019288">
    <property type="term" value="P:isopentenyl diphosphate biosynthetic process, methylerythritol 4-phosphate pathway"/>
    <property type="evidence" value="ECO:0007669"/>
    <property type="project" value="UniProtKB-UniRule"/>
</dbReference>
<dbReference type="SUPFAM" id="SSF55060">
    <property type="entry name" value="GHMP Kinase, C-terminal domain"/>
    <property type="match status" value="1"/>
</dbReference>
<dbReference type="GO" id="GO:0050515">
    <property type="term" value="F:4-(cytidine 5'-diphospho)-2-C-methyl-D-erythritol kinase activity"/>
    <property type="evidence" value="ECO:0007669"/>
    <property type="project" value="UniProtKB-UniRule"/>
</dbReference>
<keyword evidence="4 10" id="KW-0808">Transferase</keyword>
<dbReference type="GO" id="GO:0005524">
    <property type="term" value="F:ATP binding"/>
    <property type="evidence" value="ECO:0007669"/>
    <property type="project" value="UniProtKB-UniRule"/>
</dbReference>
<evidence type="ECO:0000259" key="11">
    <source>
        <dbReference type="Pfam" id="PF00288"/>
    </source>
</evidence>
<comment type="similarity">
    <text evidence="1 10">Belongs to the GHMP kinase family. IspE subfamily.</text>
</comment>
<feature type="binding site" evidence="10">
    <location>
        <begin position="94"/>
        <end position="104"/>
    </location>
    <ligand>
        <name>ATP</name>
        <dbReference type="ChEBI" id="CHEBI:30616"/>
    </ligand>
</feature>
<evidence type="ECO:0000256" key="3">
    <source>
        <dbReference type="ARBA" id="ARBA00017473"/>
    </source>
</evidence>
<comment type="catalytic activity">
    <reaction evidence="10">
        <text>4-CDP-2-C-methyl-D-erythritol + ATP = 4-CDP-2-C-methyl-D-erythritol 2-phosphate + ADP + H(+)</text>
        <dbReference type="Rhea" id="RHEA:18437"/>
        <dbReference type="ChEBI" id="CHEBI:15378"/>
        <dbReference type="ChEBI" id="CHEBI:30616"/>
        <dbReference type="ChEBI" id="CHEBI:57823"/>
        <dbReference type="ChEBI" id="CHEBI:57919"/>
        <dbReference type="ChEBI" id="CHEBI:456216"/>
        <dbReference type="EC" id="2.7.1.148"/>
    </reaction>
</comment>
<organism evidence="13 14">
    <name type="scientific">Sideroxydans lithotrophicus (strain ES-1)</name>
    <dbReference type="NCBI Taxonomy" id="580332"/>
    <lineage>
        <taxon>Bacteria</taxon>
        <taxon>Pseudomonadati</taxon>
        <taxon>Pseudomonadota</taxon>
        <taxon>Betaproteobacteria</taxon>
        <taxon>Nitrosomonadales</taxon>
        <taxon>Gallionellaceae</taxon>
        <taxon>Sideroxydans</taxon>
    </lineage>
</organism>
<dbReference type="STRING" id="580332.Slit_2355"/>
<dbReference type="AlphaFoldDB" id="D5CLY7"/>
<dbReference type="PANTHER" id="PTHR43527:SF2">
    <property type="entry name" value="4-DIPHOSPHOCYTIDYL-2-C-METHYL-D-ERYTHRITOL KINASE, CHLOROPLASTIC"/>
    <property type="match status" value="1"/>
</dbReference>
<feature type="domain" description="GHMP kinase C-terminal" evidence="12">
    <location>
        <begin position="216"/>
        <end position="267"/>
    </location>
</feature>
<evidence type="ECO:0000256" key="5">
    <source>
        <dbReference type="ARBA" id="ARBA00022741"/>
    </source>
</evidence>
<dbReference type="InterPro" id="IPR006204">
    <property type="entry name" value="GHMP_kinase_N_dom"/>
</dbReference>
<dbReference type="InterPro" id="IPR004424">
    <property type="entry name" value="IspE"/>
</dbReference>
<sequence length="293" mass="31940">MNTLTCAAPAKLNLFLHVVGRRADGYHLLQTLFRFIDLNDTLRYTLRADGDVRRVDALDGVPPEQDLCVRAARLLQQETGCKQGVDIGLEKRIPMGGGLGGGSSDAATTLLALNRLWGLDLSRERLMQLGLRLGADVPVFVFGENAFAEGVGERLQPYPLPEAWYVVLCPPVHVPTVQIFTHPELTRNTISMTMRALPKGPDFRVGRSDGLVLGNDLQAVACKLYPEVAEHLAWLAKFAPALMTGSGACVFAEFATEKEAQAVLQQLPPNMRGFVAQGLQQHPLKDFAVSEAV</sequence>
<dbReference type="InterPro" id="IPR013750">
    <property type="entry name" value="GHMP_kinase_C_dom"/>
</dbReference>
<name>D5CLY7_SIDLE</name>
<dbReference type="EMBL" id="CP001965">
    <property type="protein sequence ID" value="ADE12582.1"/>
    <property type="molecule type" value="Genomic_DNA"/>
</dbReference>
<dbReference type="InterPro" id="IPR036554">
    <property type="entry name" value="GHMP_kinase_C_sf"/>
</dbReference>
<dbReference type="RefSeq" id="WP_013030480.1">
    <property type="nucleotide sequence ID" value="NC_013959.1"/>
</dbReference>
<dbReference type="PIRSF" id="PIRSF010376">
    <property type="entry name" value="IspE"/>
    <property type="match status" value="1"/>
</dbReference>
<dbReference type="HOGENOM" id="CLU_053057_3_0_4"/>
<dbReference type="Gene3D" id="3.30.70.890">
    <property type="entry name" value="GHMP kinase, C-terminal domain"/>
    <property type="match status" value="1"/>
</dbReference>
<keyword evidence="7 10" id="KW-0067">ATP-binding</keyword>
<evidence type="ECO:0000256" key="10">
    <source>
        <dbReference type="HAMAP-Rule" id="MF_00061"/>
    </source>
</evidence>